<evidence type="ECO:0000313" key="1">
    <source>
        <dbReference type="EMBL" id="QZI79609.1"/>
    </source>
</evidence>
<dbReference type="EMBL" id="MZ234019">
    <property type="protein sequence ID" value="QZI79609.1"/>
    <property type="molecule type" value="Genomic_DNA"/>
</dbReference>
<sequence length="229" mass="25134">MLGVTGQRNKNVATKVVADLATAATVEGLRDTHSSINRADLSGKQEGSAVIVKKEDGNYSIFVATGSKPTDVWKELSPTIPEQEMPAEYIDMIDVQIHQDSASNLRIDSSRTSLIQTPMWDTEGELLFRNTLSATCSCTILVDGASGVRQDFTFKINGLLEQEEQYYDIDTLMCSIHSATTTNGLTLCMPDAKSAKTNKVVVKIDTMQSLAMSFDLNFLVEWTSPTRLL</sequence>
<organism evidence="1 2">
    <name type="scientific">Escherichia phage vB_EcoP-101117UKE2</name>
    <dbReference type="NCBI Taxonomy" id="2865796"/>
    <lineage>
        <taxon>Viruses</taxon>
        <taxon>Duplodnaviria</taxon>
        <taxon>Heunggongvirae</taxon>
        <taxon>Uroviricota</taxon>
        <taxon>Caudoviricetes</taxon>
        <taxon>Autographivirales</taxon>
        <taxon>Autosignataviridae</taxon>
        <taxon>Molineuxvirinae</taxon>
        <taxon>Rodentiumvirus</taxon>
        <taxon>Rodentiumvirus P101117UKE2</taxon>
    </lineage>
</organism>
<protein>
    <submittedName>
        <fullName evidence="1">Uncharacterized protein</fullName>
    </submittedName>
</protein>
<reference evidence="1 2" key="1">
    <citation type="submission" date="2021-05" db="EMBL/GenBank/DDBJ databases">
        <title>Naturally bred epsilon2 phages have an improved host range and effectivity in uropathogenic E. coli over their ancestor phages.</title>
        <authorList>
            <person name="Saez D."/>
            <person name="Loose M."/>
            <person name="Mutti M."/>
            <person name="Visram Z."/>
            <person name="Hitzenhammer E."/>
            <person name="Dippel D."/>
            <person name="Tisakova L."/>
            <person name="Schertler S."/>
            <person name="Wittmann J."/>
            <person name="Corsini L."/>
            <person name="Wagenlehner F."/>
        </authorList>
    </citation>
    <scope>NUCLEOTIDE SEQUENCE [LARGE SCALE GENOMIC DNA]</scope>
</reference>
<dbReference type="Proteomes" id="UP000827235">
    <property type="component" value="Segment"/>
</dbReference>
<accession>A0AAE7XSW1</accession>
<name>A0AAE7XSW1_9CAUD</name>
<gene>
    <name evidence="1" type="ORF">101117UKE2_043</name>
</gene>
<proteinExistence type="predicted"/>
<evidence type="ECO:0000313" key="2">
    <source>
        <dbReference type="Proteomes" id="UP000827235"/>
    </source>
</evidence>
<keyword evidence="2" id="KW-1185">Reference proteome</keyword>